<reference evidence="4 5" key="1">
    <citation type="submission" date="2023-08" db="EMBL/GenBank/DDBJ databases">
        <title>Bioegradation of LLDPE and BLDPE plastic by marine bacteria from coast plastic debris.</title>
        <authorList>
            <person name="Rong Z."/>
        </authorList>
    </citation>
    <scope>NUCLEOTIDE SEQUENCE [LARGE SCALE GENOMIC DNA]</scope>
    <source>
        <strain evidence="4 5">Z-2</strain>
    </source>
</reference>
<evidence type="ECO:0000256" key="1">
    <source>
        <dbReference type="ARBA" id="ARBA00006865"/>
    </source>
</evidence>
<feature type="signal peptide" evidence="2">
    <location>
        <begin position="1"/>
        <end position="41"/>
    </location>
</feature>
<protein>
    <submittedName>
        <fullName evidence="4">Glycoside hydrolase family 16 protein</fullName>
    </submittedName>
</protein>
<dbReference type="RefSeq" id="WP_310950852.1">
    <property type="nucleotide sequence ID" value="NZ_JAVLUS010000010.1"/>
</dbReference>
<comment type="caution">
    <text evidence="4">The sequence shown here is derived from an EMBL/GenBank/DDBJ whole genome shotgun (WGS) entry which is preliminary data.</text>
</comment>
<keyword evidence="4" id="KW-0378">Hydrolase</keyword>
<dbReference type="SUPFAM" id="SSF49899">
    <property type="entry name" value="Concanavalin A-like lectins/glucanases"/>
    <property type="match status" value="1"/>
</dbReference>
<accession>A0ABU2GTI9</accession>
<keyword evidence="5" id="KW-1185">Reference proteome</keyword>
<dbReference type="CDD" id="cd08023">
    <property type="entry name" value="GH16_laminarinase_like"/>
    <property type="match status" value="1"/>
</dbReference>
<dbReference type="Proteomes" id="UP001265083">
    <property type="component" value="Unassembled WGS sequence"/>
</dbReference>
<comment type="similarity">
    <text evidence="1">Belongs to the glycosyl hydrolase 16 family.</text>
</comment>
<name>A0ABU2GTI9_9ACTN</name>
<dbReference type="PANTHER" id="PTHR10963:SF55">
    <property type="entry name" value="GLYCOSIDE HYDROLASE FAMILY 16 PROTEIN"/>
    <property type="match status" value="1"/>
</dbReference>
<dbReference type="PROSITE" id="PS51762">
    <property type="entry name" value="GH16_2"/>
    <property type="match status" value="1"/>
</dbReference>
<gene>
    <name evidence="4" type="ORF">RD149_13420</name>
</gene>
<keyword evidence="2" id="KW-0732">Signal</keyword>
<dbReference type="InterPro" id="IPR000757">
    <property type="entry name" value="Beta-glucanase-like"/>
</dbReference>
<evidence type="ECO:0000313" key="5">
    <source>
        <dbReference type="Proteomes" id="UP001265083"/>
    </source>
</evidence>
<sequence length="297" mass="31537">MNVSPRRRGSSRRLTSRLAPALAVTALTAAAVLSSSTVAHAEAFSLEFNGAAGAIPSTLKHETGGGGWGNNEAQIYTSSLDNSRLDGNGHLLIEARRSTNSNTWTSARLTTKGTFSFTYGTIAARISLPQGQGLHPAFWLLGTDIDTVGYPQSGEIDIAETINNSNWVHMGVHGPTGDGVAVGNGSLDTSLTSLLGIEVPSVLSGRYERNYDVTGINPSAFHTYAVTKTPSEIRYSFDGDTVYTIARSSLAANEQWVFNKPMYALLNVAVGGVWPGPANGTTPNPSTMTVDWLRYTP</sequence>
<evidence type="ECO:0000313" key="4">
    <source>
        <dbReference type="EMBL" id="MDS1114767.1"/>
    </source>
</evidence>
<dbReference type="GO" id="GO:0016787">
    <property type="term" value="F:hydrolase activity"/>
    <property type="evidence" value="ECO:0007669"/>
    <property type="project" value="UniProtKB-KW"/>
</dbReference>
<feature type="domain" description="GH16" evidence="3">
    <location>
        <begin position="31"/>
        <end position="297"/>
    </location>
</feature>
<evidence type="ECO:0000259" key="3">
    <source>
        <dbReference type="PROSITE" id="PS51762"/>
    </source>
</evidence>
<dbReference type="Gene3D" id="2.60.120.200">
    <property type="match status" value="1"/>
</dbReference>
<evidence type="ECO:0000256" key="2">
    <source>
        <dbReference type="SAM" id="SignalP"/>
    </source>
</evidence>
<feature type="chain" id="PRO_5046943651" evidence="2">
    <location>
        <begin position="42"/>
        <end position="297"/>
    </location>
</feature>
<dbReference type="PANTHER" id="PTHR10963">
    <property type="entry name" value="GLYCOSYL HYDROLASE-RELATED"/>
    <property type="match status" value="1"/>
</dbReference>
<dbReference type="EMBL" id="JAVLUS010000010">
    <property type="protein sequence ID" value="MDS1114767.1"/>
    <property type="molecule type" value="Genomic_DNA"/>
</dbReference>
<dbReference type="InterPro" id="IPR050546">
    <property type="entry name" value="Glycosyl_Hydrlase_16"/>
</dbReference>
<organism evidence="4 5">
    <name type="scientific">Gordonia westfalica</name>
    <dbReference type="NCBI Taxonomy" id="158898"/>
    <lineage>
        <taxon>Bacteria</taxon>
        <taxon>Bacillati</taxon>
        <taxon>Actinomycetota</taxon>
        <taxon>Actinomycetes</taxon>
        <taxon>Mycobacteriales</taxon>
        <taxon>Gordoniaceae</taxon>
        <taxon>Gordonia</taxon>
    </lineage>
</organism>
<proteinExistence type="inferred from homology"/>
<dbReference type="InterPro" id="IPR013320">
    <property type="entry name" value="ConA-like_dom_sf"/>
</dbReference>
<dbReference type="Pfam" id="PF00722">
    <property type="entry name" value="Glyco_hydro_16"/>
    <property type="match status" value="1"/>
</dbReference>